<accession>A0A977KRY1</accession>
<reference evidence="1" key="1">
    <citation type="submission" date="2021-04" db="EMBL/GenBank/DDBJ databases">
        <title>Genome sequence of Woronichinia naegeliana from Washington state freshwater lake bloom.</title>
        <authorList>
            <person name="Dreher T.W."/>
        </authorList>
    </citation>
    <scope>NUCLEOTIDE SEQUENCE</scope>
    <source>
        <strain evidence="1">WA131</strain>
    </source>
</reference>
<dbReference type="EMBL" id="CP073041">
    <property type="protein sequence ID" value="UXE58477.1"/>
    <property type="molecule type" value="Genomic_DNA"/>
</dbReference>
<organism evidence="1">
    <name type="scientific">Woronichinia naegeliana WA131</name>
    <dbReference type="NCBI Taxonomy" id="2824559"/>
    <lineage>
        <taxon>Bacteria</taxon>
        <taxon>Bacillati</taxon>
        <taxon>Cyanobacteriota</taxon>
        <taxon>Cyanophyceae</taxon>
        <taxon>Synechococcales</taxon>
        <taxon>Coelosphaeriaceae</taxon>
        <taxon>Woronichinia</taxon>
    </lineage>
</organism>
<proteinExistence type="predicted"/>
<name>A0A977KRY1_9CYAN</name>
<gene>
    <name evidence="1" type="ORF">KA717_20665</name>
</gene>
<evidence type="ECO:0000313" key="1">
    <source>
        <dbReference type="EMBL" id="UXE58477.1"/>
    </source>
</evidence>
<dbReference type="Proteomes" id="UP001065613">
    <property type="component" value="Chromosome"/>
</dbReference>
<sequence length="260" mass="29358">MLIHSPESIEEANKMITLALNFLDKNSRDSEELINWAYTPNPQISSYLTQLKTHLQIVRPTREQKQQAGYLLEKILVLAFQGLPGLSEIKNYQSGSHQYDLLVSGDDELWNIVCDRLYLKKSQDNQNCRGILIEAKAIGESVSSAQFARLCSMINLNFCDTVGLGVFFTIQGASGFPRRGDRRFRCIKDARLCQVIFKAKSGKNIVVLDKDDIFELDKNGSLIKILIRKIKEIEELSGLATTSVDEPIDVDLPNHLKDLI</sequence>
<protein>
    <submittedName>
        <fullName evidence="1">Uncharacterized protein</fullName>
    </submittedName>
</protein>
<dbReference type="KEGG" id="wna:KA717_20665"/>
<dbReference type="AlphaFoldDB" id="A0A977KRY1"/>